<dbReference type="SUPFAM" id="SSF52279">
    <property type="entry name" value="Beta-D-glucan exohydrolase, C-terminal domain"/>
    <property type="match status" value="1"/>
</dbReference>
<name>A0A7W3IR17_9ACTN</name>
<comment type="similarity">
    <text evidence="2">Belongs to the glycosyl hydrolase 3 family.</text>
</comment>
<keyword evidence="5 9" id="KW-0378">Hydrolase</keyword>
<dbReference type="AlphaFoldDB" id="A0A7W3IR17"/>
<dbReference type="RefSeq" id="WP_182559275.1">
    <property type="nucleotide sequence ID" value="NZ_JACGWT010000002.1"/>
</dbReference>
<dbReference type="Gene3D" id="3.40.50.1700">
    <property type="entry name" value="Glycoside hydrolase family 3 C-terminal domain"/>
    <property type="match status" value="1"/>
</dbReference>
<evidence type="ECO:0000256" key="5">
    <source>
        <dbReference type="ARBA" id="ARBA00022801"/>
    </source>
</evidence>
<dbReference type="Gene3D" id="2.60.40.10">
    <property type="entry name" value="Immunoglobulins"/>
    <property type="match status" value="1"/>
</dbReference>
<dbReference type="InterPro" id="IPR017853">
    <property type="entry name" value="GH"/>
</dbReference>
<keyword evidence="4" id="KW-0732">Signal</keyword>
<dbReference type="Pfam" id="PF00933">
    <property type="entry name" value="Glyco_hydro_3"/>
    <property type="match status" value="1"/>
</dbReference>
<protein>
    <recommendedName>
        <fullName evidence="3">beta-glucosidase</fullName>
        <ecNumber evidence="3">3.2.1.21</ecNumber>
    </recommendedName>
</protein>
<sequence length="725" mass="76546">MSTTPAWSDPDRPPESRVEALLAALTPEQKAGQLSVSTAVDPVRLELDTEAIERGEVGALIYSAGADPGSVTLPPAAELTERAQQAARRSPHGVGVLVLSDVIHGLATTFPVPLGLATGWDPDLVRRCAVAAAAEAADAGLHLSLAPMVDIAQEHRWGRVGETFGTEPELSARCTSATVAGFQADGRFAATAKHFVGYGLVRAEQDSETLSVGEQALRTVHLPPFRAAVEAGCRAIMVGLHDVDGVPMHAHRALVRDLLKGAWGFPGVVVSDWDGIGQLVQLGVAADRRAAARLALEAGVDLDLASGVYREQLPVLLADGDVDPALVDDAVRRVLRLKLDLGLLDAATGSRRPSRARPATHTASHTASHTSTHTALAREAAISSAVLIKNSGALLPLHPNVGLVHLCGPFADDAEALLGSWVFPSRPDRPPSIAEVLADRLGENLMVTDGRFADLALRRSEEADLTVAVVGTHPRCSGEDRCLPDTTLPVGQLELLRALAALGKPLVVLVVTANPPLLRPVLDLADAVLLVWHPGAGGAEGLADLLLGDASPTGRLPVFLPRTEPDRLVGTMDRGLGRRGRSRDAGLGRYLLGLGAPELALGFGLDYTSYGYSGVELSRDWLPRRAGVVRASVDVTNTGGRAGSDVVQLYARTLVAGTVRPTIRLVDWQRVTLAPGETRRVSFKITARTFDAGQRTDPRLRPTEVELTVGPDAARGTPARLRITD</sequence>
<dbReference type="InterPro" id="IPR002772">
    <property type="entry name" value="Glyco_hydro_3_C"/>
</dbReference>
<dbReference type="GO" id="GO:0008422">
    <property type="term" value="F:beta-glucosidase activity"/>
    <property type="evidence" value="ECO:0007669"/>
    <property type="project" value="UniProtKB-EC"/>
</dbReference>
<evidence type="ECO:0000256" key="2">
    <source>
        <dbReference type="ARBA" id="ARBA00005336"/>
    </source>
</evidence>
<evidence type="ECO:0000256" key="1">
    <source>
        <dbReference type="ARBA" id="ARBA00000448"/>
    </source>
</evidence>
<reference evidence="9 10" key="1">
    <citation type="submission" date="2020-07" db="EMBL/GenBank/DDBJ databases">
        <title>Sequencing the genomes of 1000 actinobacteria strains.</title>
        <authorList>
            <person name="Klenk H.-P."/>
        </authorList>
    </citation>
    <scope>NUCLEOTIDE SEQUENCE [LARGE SCALE GENOMIC DNA]</scope>
    <source>
        <strain evidence="9 10">DSM 100723</strain>
    </source>
</reference>
<evidence type="ECO:0000256" key="3">
    <source>
        <dbReference type="ARBA" id="ARBA00012744"/>
    </source>
</evidence>
<dbReference type="InterPro" id="IPR026891">
    <property type="entry name" value="Fn3-like"/>
</dbReference>
<dbReference type="SMART" id="SM01217">
    <property type="entry name" value="Fn3_like"/>
    <property type="match status" value="1"/>
</dbReference>
<dbReference type="SUPFAM" id="SSF51445">
    <property type="entry name" value="(Trans)glycosidases"/>
    <property type="match status" value="1"/>
</dbReference>
<keyword evidence="10" id="KW-1185">Reference proteome</keyword>
<comment type="catalytic activity">
    <reaction evidence="1">
        <text>Hydrolysis of terminal, non-reducing beta-D-glucosyl residues with release of beta-D-glucose.</text>
        <dbReference type="EC" id="3.2.1.21"/>
    </reaction>
</comment>
<evidence type="ECO:0000313" key="10">
    <source>
        <dbReference type="Proteomes" id="UP000523079"/>
    </source>
</evidence>
<comment type="caution">
    <text evidence="9">The sequence shown here is derived from an EMBL/GenBank/DDBJ whole genome shotgun (WGS) entry which is preliminary data.</text>
</comment>
<feature type="compositionally biased region" description="Low complexity" evidence="7">
    <location>
        <begin position="359"/>
        <end position="372"/>
    </location>
</feature>
<dbReference type="InterPro" id="IPR051915">
    <property type="entry name" value="Cellulose_Degrad_GH3"/>
</dbReference>
<dbReference type="Proteomes" id="UP000523079">
    <property type="component" value="Unassembled WGS sequence"/>
</dbReference>
<dbReference type="InterPro" id="IPR001764">
    <property type="entry name" value="Glyco_hydro_3_N"/>
</dbReference>
<evidence type="ECO:0000313" key="9">
    <source>
        <dbReference type="EMBL" id="MBA8793691.1"/>
    </source>
</evidence>
<evidence type="ECO:0000256" key="6">
    <source>
        <dbReference type="ARBA" id="ARBA00023295"/>
    </source>
</evidence>
<gene>
    <name evidence="9" type="ORF">FHX74_001296</name>
</gene>
<dbReference type="GO" id="GO:0009251">
    <property type="term" value="P:glucan catabolic process"/>
    <property type="evidence" value="ECO:0007669"/>
    <property type="project" value="TreeGrafter"/>
</dbReference>
<evidence type="ECO:0000259" key="8">
    <source>
        <dbReference type="SMART" id="SM01217"/>
    </source>
</evidence>
<proteinExistence type="inferred from homology"/>
<dbReference type="PRINTS" id="PR00133">
    <property type="entry name" value="GLHYDRLASE3"/>
</dbReference>
<organism evidence="9 10">
    <name type="scientific">Microlunatus kandeliicorticis</name>
    <dbReference type="NCBI Taxonomy" id="1759536"/>
    <lineage>
        <taxon>Bacteria</taxon>
        <taxon>Bacillati</taxon>
        <taxon>Actinomycetota</taxon>
        <taxon>Actinomycetes</taxon>
        <taxon>Propionibacteriales</taxon>
        <taxon>Propionibacteriaceae</taxon>
        <taxon>Microlunatus</taxon>
    </lineage>
</organism>
<dbReference type="EC" id="3.2.1.21" evidence="3"/>
<dbReference type="PANTHER" id="PTHR30620">
    <property type="entry name" value="PERIPLASMIC BETA-GLUCOSIDASE-RELATED"/>
    <property type="match status" value="1"/>
</dbReference>
<feature type="region of interest" description="Disordered" evidence="7">
    <location>
        <begin position="349"/>
        <end position="372"/>
    </location>
</feature>
<dbReference type="Pfam" id="PF01915">
    <property type="entry name" value="Glyco_hydro_3_C"/>
    <property type="match status" value="1"/>
</dbReference>
<dbReference type="Gene3D" id="3.20.20.300">
    <property type="entry name" value="Glycoside hydrolase, family 3, N-terminal domain"/>
    <property type="match status" value="1"/>
</dbReference>
<feature type="domain" description="Fibronectin type III-like" evidence="8">
    <location>
        <begin position="645"/>
        <end position="713"/>
    </location>
</feature>
<dbReference type="InterPro" id="IPR036962">
    <property type="entry name" value="Glyco_hydro_3_N_sf"/>
</dbReference>
<dbReference type="EMBL" id="JACGWT010000002">
    <property type="protein sequence ID" value="MBA8793691.1"/>
    <property type="molecule type" value="Genomic_DNA"/>
</dbReference>
<accession>A0A7W3IR17</accession>
<keyword evidence="6 9" id="KW-0326">Glycosidase</keyword>
<dbReference type="InterPro" id="IPR036881">
    <property type="entry name" value="Glyco_hydro_3_C_sf"/>
</dbReference>
<evidence type="ECO:0000256" key="4">
    <source>
        <dbReference type="ARBA" id="ARBA00022729"/>
    </source>
</evidence>
<dbReference type="InterPro" id="IPR013783">
    <property type="entry name" value="Ig-like_fold"/>
</dbReference>
<evidence type="ECO:0000256" key="7">
    <source>
        <dbReference type="SAM" id="MobiDB-lite"/>
    </source>
</evidence>
<dbReference type="PANTHER" id="PTHR30620:SF16">
    <property type="entry name" value="LYSOSOMAL BETA GLUCOSIDASE"/>
    <property type="match status" value="1"/>
</dbReference>
<dbReference type="Pfam" id="PF14310">
    <property type="entry name" value="Fn3-like"/>
    <property type="match status" value="1"/>
</dbReference>